<evidence type="ECO:0000256" key="6">
    <source>
        <dbReference type="ARBA" id="ARBA00023002"/>
    </source>
</evidence>
<evidence type="ECO:0000256" key="7">
    <source>
        <dbReference type="ARBA" id="ARBA00023033"/>
    </source>
</evidence>
<keyword evidence="6" id="KW-0560">Oxidoreductase</keyword>
<evidence type="ECO:0000256" key="1">
    <source>
        <dbReference type="ARBA" id="ARBA00001974"/>
    </source>
</evidence>
<dbReference type="InterPro" id="IPR036188">
    <property type="entry name" value="FAD/NAD-bd_sf"/>
</dbReference>
<keyword evidence="9" id="KW-1185">Reference proteome</keyword>
<dbReference type="OrthoDB" id="66881at2759"/>
<dbReference type="GeneID" id="19201288"/>
<sequence length="533" mass="60499">MWSLFRLVESGFRCKLIEAGSDFGGTWYWNRYPGARVDTDVPSYEFELEELWKDWNWPEVFPGGEDLRAYFKSVGQKLDLRRHCLFDHAVRSAHWGEISHLWNVTADGAAGVYEASSRHVIFALGTSAQPYIPNIKGLDRFSGHCMHTARWPRDGLETRGKRVGIIGTGASGVQVIQEVGPVAEKLTVFQRTPNLAIPMRQRALQVQEQTSAKSSYPDIFNNRHGTFTGFSYDFNPRKTEEDTPEQREAFWEGLWSLGGFRFFVGGYHDLFFSKEANDLAYAFWRKKVSERIRDPKKRDLLAPAISPHPFGAKRVSLEQNYWEVVCQDNVDIVDVNNDPIVEVTATGVRTAKRTYDLDILVLATGFDAYTGSYLQIDIRGEEGRTIQEHWREGVRSYLGTTVNKFPNLWFMYGPHSPGAFSVMPALAEVQGGWIVDAMKQLRAENVTKFVARTNAAEAYSQHVRELAPPLLLQAKSWYLGANIPGKVQGIHDYFGGVPAYIQELKEEAEKGYPNFQRARLADSHKGEEVRAKL</sequence>
<comment type="caution">
    <text evidence="8">The sequence shown here is derived from an EMBL/GenBank/DDBJ whole genome shotgun (WGS) entry which is preliminary data.</text>
</comment>
<organism evidence="8 9">
    <name type="scientific">Coniophora puteana (strain RWD-64-598)</name>
    <name type="common">Brown rot fungus</name>
    <dbReference type="NCBI Taxonomy" id="741705"/>
    <lineage>
        <taxon>Eukaryota</taxon>
        <taxon>Fungi</taxon>
        <taxon>Dikarya</taxon>
        <taxon>Basidiomycota</taxon>
        <taxon>Agaricomycotina</taxon>
        <taxon>Agaricomycetes</taxon>
        <taxon>Agaricomycetidae</taxon>
        <taxon>Boletales</taxon>
        <taxon>Coniophorineae</taxon>
        <taxon>Coniophoraceae</taxon>
        <taxon>Coniophora</taxon>
    </lineage>
</organism>
<accession>A0A5M3MH08</accession>
<evidence type="ECO:0000256" key="5">
    <source>
        <dbReference type="ARBA" id="ARBA00022857"/>
    </source>
</evidence>
<evidence type="ECO:0000256" key="2">
    <source>
        <dbReference type="ARBA" id="ARBA00010139"/>
    </source>
</evidence>
<dbReference type="AlphaFoldDB" id="A0A5M3MH08"/>
<evidence type="ECO:0000256" key="3">
    <source>
        <dbReference type="ARBA" id="ARBA00022630"/>
    </source>
</evidence>
<name>A0A5M3MH08_CONPW</name>
<dbReference type="KEGG" id="cput:CONPUDRAFT_139036"/>
<dbReference type="RefSeq" id="XP_007772217.1">
    <property type="nucleotide sequence ID" value="XM_007774027.1"/>
</dbReference>
<dbReference type="PANTHER" id="PTHR43098:SF3">
    <property type="entry name" value="L-ORNITHINE N(5)-MONOOXYGENASE-RELATED"/>
    <property type="match status" value="1"/>
</dbReference>
<keyword evidence="7 8" id="KW-0503">Monooxygenase</keyword>
<keyword evidence="4" id="KW-0274">FAD</keyword>
<dbReference type="Proteomes" id="UP000053558">
    <property type="component" value="Unassembled WGS sequence"/>
</dbReference>
<dbReference type="SUPFAM" id="SSF51905">
    <property type="entry name" value="FAD/NAD(P)-binding domain"/>
    <property type="match status" value="2"/>
</dbReference>
<protein>
    <submittedName>
        <fullName evidence="8">Cyclohexanone monooxygenase</fullName>
    </submittedName>
</protein>
<dbReference type="PANTHER" id="PTHR43098">
    <property type="entry name" value="L-ORNITHINE N(5)-MONOOXYGENASE-RELATED"/>
    <property type="match status" value="1"/>
</dbReference>
<dbReference type="Gene3D" id="3.50.50.60">
    <property type="entry name" value="FAD/NAD(P)-binding domain"/>
    <property type="match status" value="2"/>
</dbReference>
<dbReference type="GO" id="GO:0050661">
    <property type="term" value="F:NADP binding"/>
    <property type="evidence" value="ECO:0007669"/>
    <property type="project" value="InterPro"/>
</dbReference>
<comment type="cofactor">
    <cofactor evidence="1">
        <name>FAD</name>
        <dbReference type="ChEBI" id="CHEBI:57692"/>
    </cofactor>
</comment>
<gene>
    <name evidence="8" type="ORF">CONPUDRAFT_139036</name>
</gene>
<reference evidence="9" key="1">
    <citation type="journal article" date="2012" name="Science">
        <title>The Paleozoic origin of enzymatic lignin decomposition reconstructed from 31 fungal genomes.</title>
        <authorList>
            <person name="Floudas D."/>
            <person name="Binder M."/>
            <person name="Riley R."/>
            <person name="Barry K."/>
            <person name="Blanchette R.A."/>
            <person name="Henrissat B."/>
            <person name="Martinez A.T."/>
            <person name="Otillar R."/>
            <person name="Spatafora J.W."/>
            <person name="Yadav J.S."/>
            <person name="Aerts A."/>
            <person name="Benoit I."/>
            <person name="Boyd A."/>
            <person name="Carlson A."/>
            <person name="Copeland A."/>
            <person name="Coutinho P.M."/>
            <person name="de Vries R.P."/>
            <person name="Ferreira P."/>
            <person name="Findley K."/>
            <person name="Foster B."/>
            <person name="Gaskell J."/>
            <person name="Glotzer D."/>
            <person name="Gorecki P."/>
            <person name="Heitman J."/>
            <person name="Hesse C."/>
            <person name="Hori C."/>
            <person name="Igarashi K."/>
            <person name="Jurgens J.A."/>
            <person name="Kallen N."/>
            <person name="Kersten P."/>
            <person name="Kohler A."/>
            <person name="Kuees U."/>
            <person name="Kumar T.K.A."/>
            <person name="Kuo A."/>
            <person name="LaButti K."/>
            <person name="Larrondo L.F."/>
            <person name="Lindquist E."/>
            <person name="Ling A."/>
            <person name="Lombard V."/>
            <person name="Lucas S."/>
            <person name="Lundell T."/>
            <person name="Martin R."/>
            <person name="McLaughlin D.J."/>
            <person name="Morgenstern I."/>
            <person name="Morin E."/>
            <person name="Murat C."/>
            <person name="Nagy L.G."/>
            <person name="Nolan M."/>
            <person name="Ohm R.A."/>
            <person name="Patyshakuliyeva A."/>
            <person name="Rokas A."/>
            <person name="Ruiz-Duenas F.J."/>
            <person name="Sabat G."/>
            <person name="Salamov A."/>
            <person name="Samejima M."/>
            <person name="Schmutz J."/>
            <person name="Slot J.C."/>
            <person name="St John F."/>
            <person name="Stenlid J."/>
            <person name="Sun H."/>
            <person name="Sun S."/>
            <person name="Syed K."/>
            <person name="Tsang A."/>
            <person name="Wiebenga A."/>
            <person name="Young D."/>
            <person name="Pisabarro A."/>
            <person name="Eastwood D.C."/>
            <person name="Martin F."/>
            <person name="Cullen D."/>
            <person name="Grigoriev I.V."/>
            <person name="Hibbett D.S."/>
        </authorList>
    </citation>
    <scope>NUCLEOTIDE SEQUENCE [LARGE SCALE GENOMIC DNA]</scope>
    <source>
        <strain evidence="9">RWD-64-598 SS2</strain>
    </source>
</reference>
<dbReference type="InterPro" id="IPR020946">
    <property type="entry name" value="Flavin_mOase-like"/>
</dbReference>
<evidence type="ECO:0000256" key="4">
    <source>
        <dbReference type="ARBA" id="ARBA00022827"/>
    </source>
</evidence>
<dbReference type="InterPro" id="IPR050775">
    <property type="entry name" value="FAD-binding_Monooxygenases"/>
</dbReference>
<dbReference type="GO" id="GO:0050660">
    <property type="term" value="F:flavin adenine dinucleotide binding"/>
    <property type="evidence" value="ECO:0007669"/>
    <property type="project" value="InterPro"/>
</dbReference>
<keyword evidence="3" id="KW-0285">Flavoprotein</keyword>
<dbReference type="OMA" id="INMSHAV"/>
<dbReference type="GO" id="GO:0004499">
    <property type="term" value="F:N,N-dimethylaniline monooxygenase activity"/>
    <property type="evidence" value="ECO:0007669"/>
    <property type="project" value="InterPro"/>
</dbReference>
<dbReference type="EMBL" id="JH711583">
    <property type="protein sequence ID" value="EIW77915.1"/>
    <property type="molecule type" value="Genomic_DNA"/>
</dbReference>
<keyword evidence="5" id="KW-0521">NADP</keyword>
<evidence type="ECO:0000313" key="9">
    <source>
        <dbReference type="Proteomes" id="UP000053558"/>
    </source>
</evidence>
<evidence type="ECO:0000313" key="8">
    <source>
        <dbReference type="EMBL" id="EIW77915.1"/>
    </source>
</evidence>
<dbReference type="Pfam" id="PF00743">
    <property type="entry name" value="FMO-like"/>
    <property type="match status" value="1"/>
</dbReference>
<proteinExistence type="inferred from homology"/>
<comment type="similarity">
    <text evidence="2">Belongs to the FAD-binding monooxygenase family.</text>
</comment>